<dbReference type="PANTHER" id="PTHR47926">
    <property type="entry name" value="PENTATRICOPEPTIDE REPEAT-CONTAINING PROTEIN"/>
    <property type="match status" value="1"/>
</dbReference>
<dbReference type="PROSITE" id="PS51375">
    <property type="entry name" value="PPR"/>
    <property type="match status" value="8"/>
</dbReference>
<dbReference type="Pfam" id="PF20431">
    <property type="entry name" value="E_motif"/>
    <property type="match status" value="1"/>
</dbReference>
<gene>
    <name evidence="3" type="ORF">DH2020_050035</name>
</gene>
<dbReference type="Proteomes" id="UP001318860">
    <property type="component" value="Unassembled WGS sequence"/>
</dbReference>
<dbReference type="Pfam" id="PF13041">
    <property type="entry name" value="PPR_2"/>
    <property type="match status" value="4"/>
</dbReference>
<feature type="repeat" description="PPR" evidence="2">
    <location>
        <begin position="522"/>
        <end position="556"/>
    </location>
</feature>
<reference evidence="3 4" key="1">
    <citation type="journal article" date="2021" name="Comput. Struct. Biotechnol. J.">
        <title>De novo genome assembly of the potent medicinal plant Rehmannia glutinosa using nanopore technology.</title>
        <authorList>
            <person name="Ma L."/>
            <person name="Dong C."/>
            <person name="Song C."/>
            <person name="Wang X."/>
            <person name="Zheng X."/>
            <person name="Niu Y."/>
            <person name="Chen S."/>
            <person name="Feng W."/>
        </authorList>
    </citation>
    <scope>NUCLEOTIDE SEQUENCE [LARGE SCALE GENOMIC DNA]</scope>
    <source>
        <strain evidence="3">DH-2019</strain>
    </source>
</reference>
<dbReference type="PANTHER" id="PTHR47926:SF544">
    <property type="entry name" value="PENTACOTRIPEPTIDE-REPEAT REGION OF PRORP DOMAIN-CONTAINING PROTEIN"/>
    <property type="match status" value="1"/>
</dbReference>
<dbReference type="InterPro" id="IPR011990">
    <property type="entry name" value="TPR-like_helical_dom_sf"/>
</dbReference>
<evidence type="ECO:0000313" key="4">
    <source>
        <dbReference type="Proteomes" id="UP001318860"/>
    </source>
</evidence>
<keyword evidence="4" id="KW-1185">Reference proteome</keyword>
<organism evidence="3 4">
    <name type="scientific">Rehmannia glutinosa</name>
    <name type="common">Chinese foxglove</name>
    <dbReference type="NCBI Taxonomy" id="99300"/>
    <lineage>
        <taxon>Eukaryota</taxon>
        <taxon>Viridiplantae</taxon>
        <taxon>Streptophyta</taxon>
        <taxon>Embryophyta</taxon>
        <taxon>Tracheophyta</taxon>
        <taxon>Spermatophyta</taxon>
        <taxon>Magnoliopsida</taxon>
        <taxon>eudicotyledons</taxon>
        <taxon>Gunneridae</taxon>
        <taxon>Pentapetalae</taxon>
        <taxon>asterids</taxon>
        <taxon>lamiids</taxon>
        <taxon>Lamiales</taxon>
        <taxon>Orobanchaceae</taxon>
        <taxon>Rehmannieae</taxon>
        <taxon>Rehmannia</taxon>
    </lineage>
</organism>
<dbReference type="InterPro" id="IPR009439">
    <property type="entry name" value="RCC_reductase"/>
</dbReference>
<feature type="repeat" description="PPR" evidence="2">
    <location>
        <begin position="320"/>
        <end position="354"/>
    </location>
</feature>
<feature type="repeat" description="PPR" evidence="2">
    <location>
        <begin position="822"/>
        <end position="856"/>
    </location>
</feature>
<name>A0ABR0U164_REHGL</name>
<feature type="repeat" description="PPR" evidence="2">
    <location>
        <begin position="421"/>
        <end position="455"/>
    </location>
</feature>
<dbReference type="Pfam" id="PF06405">
    <property type="entry name" value="RCC_reductase"/>
    <property type="match status" value="1"/>
</dbReference>
<dbReference type="Gene3D" id="1.25.40.10">
    <property type="entry name" value="Tetratricopeptide repeat domain"/>
    <property type="match status" value="8"/>
</dbReference>
<evidence type="ECO:0000256" key="1">
    <source>
        <dbReference type="ARBA" id="ARBA00022737"/>
    </source>
</evidence>
<feature type="repeat" description="PPR" evidence="2">
    <location>
        <begin position="721"/>
        <end position="755"/>
    </location>
</feature>
<feature type="repeat" description="PPR" evidence="2">
    <location>
        <begin position="857"/>
        <end position="891"/>
    </location>
</feature>
<protein>
    <recommendedName>
        <fullName evidence="5">Pentatricopeptide repeat-containing protein</fullName>
    </recommendedName>
</protein>
<dbReference type="NCBIfam" id="TIGR00756">
    <property type="entry name" value="PPR"/>
    <property type="match status" value="7"/>
</dbReference>
<evidence type="ECO:0000313" key="3">
    <source>
        <dbReference type="EMBL" id="KAK6116239.1"/>
    </source>
</evidence>
<sequence>MDSGDELRAKFMEFPYVSGSQRNLMVELLSSVDSRLGSSLQPCTLPPDVQHFENPTGSARASLHLRSGLPSSQALNSLLILLGLIRHQPIVKQFINQCCHLGFPDLALPAFKTIEKPNLYSQNLLLRSLSDNGLFEDVLFVYKKCRVSGVSSDNYTYPFVLKACAALYDVWFGNMTHGVVFRTGYGGNLVVQTAHLDFYSKIGEIGNARKLFDEIPHPDLVAWNALISGYSVNGFDYEVLNVFQDMRVMGVKPNASTLASVFPVCSRFGVNDFCISLHGLAYKLGLTEDESIVPALISVYANCGDLLAARDIFDTSTRKNIALWNAVLSAYTRNQKPENAFTVFKTMLLDEIKPNMVTFVSLIPSSENLGSILYVESLHTFVVKFGFEKEVSVVTALLSVYAKLGNIDSAEFLFQNVRVKNILLWNSMVSAYANHGLWEKSLDAFCHMQMNGFDPDAISIVSLLSSCSELNATLLGKSAHAFSIKREIDFNLNVLNAFLAFYCECSKLVYSFRIFDRMVLKNIISWNTMISGCVDNGELERAMLIFKQMRQKGVNFDSITLISILPSCHENRDSILGSAIHSFAVKTALSTDISLANALVSMYINCGELDAAKLLFDEMSNKSVVSWNAILTGCRFRNLHKEIVELFRKMIEEDEKPNYVTLLNVLPACNILRQGKSIHAYIIRNMIPLETPLLTSLMIMYARFEILTSCLMLFDIGDKTSVSLWNTIISAHLLSKNGTKAFSFFGEMLRNKIEPDVITVLNLVSSCVHLNNLHISNSVLAYLVRKGFDNDVAISNALIGLYAKCGSISTARMLFETLPQKDTISWSIMINGYGLHGDGVAALNLYSQMRLLGLKPDKITYMGVLSACSHAGYVEQGKMVFDSMLRDNIEPGVEHYACMVDLFSRMGHLNEAYEVVKNLPGKPSANLLGSLLGACLSHGNYRLGEEIGGFLLDMNPEDCGPYVVLHNIYAAGGKWVDANNVRLVMEQKQFSKDAGISFLDGNISSN</sequence>
<evidence type="ECO:0008006" key="5">
    <source>
        <dbReference type="Google" id="ProtNLM"/>
    </source>
</evidence>
<keyword evidence="1" id="KW-0677">Repeat</keyword>
<dbReference type="InterPro" id="IPR002885">
    <property type="entry name" value="PPR_rpt"/>
</dbReference>
<evidence type="ECO:0000256" key="2">
    <source>
        <dbReference type="PROSITE-ProRule" id="PRU00708"/>
    </source>
</evidence>
<dbReference type="Gene3D" id="3.40.1500.20">
    <property type="match status" value="1"/>
</dbReference>
<dbReference type="InterPro" id="IPR046960">
    <property type="entry name" value="PPR_At4g14850-like_plant"/>
</dbReference>
<dbReference type="InterPro" id="IPR046848">
    <property type="entry name" value="E_motif"/>
</dbReference>
<comment type="caution">
    <text evidence="3">The sequence shown here is derived from an EMBL/GenBank/DDBJ whole genome shotgun (WGS) entry which is preliminary data.</text>
</comment>
<dbReference type="EMBL" id="JABTTQ020003501">
    <property type="protein sequence ID" value="KAK6116239.1"/>
    <property type="molecule type" value="Genomic_DNA"/>
</dbReference>
<accession>A0ABR0U164</accession>
<feature type="repeat" description="PPR" evidence="2">
    <location>
        <begin position="592"/>
        <end position="626"/>
    </location>
</feature>
<dbReference type="Pfam" id="PF01535">
    <property type="entry name" value="PPR"/>
    <property type="match status" value="6"/>
</dbReference>
<proteinExistence type="predicted"/>
<feature type="repeat" description="PPR" evidence="2">
    <location>
        <begin position="219"/>
        <end position="253"/>
    </location>
</feature>